<evidence type="ECO:0000256" key="3">
    <source>
        <dbReference type="ARBA" id="ARBA00010217"/>
    </source>
</evidence>
<name>A0ABM2ZXL3_GOSHI</name>
<evidence type="ECO:0000256" key="19">
    <source>
        <dbReference type="SAM" id="Phobius"/>
    </source>
</evidence>
<keyword evidence="8 19" id="KW-0812">Transmembrane</keyword>
<dbReference type="Proteomes" id="UP000818029">
    <property type="component" value="Chromosome D04"/>
</dbReference>
<dbReference type="SUPFAM" id="SSF56112">
    <property type="entry name" value="Protein kinase-like (PK-like)"/>
    <property type="match status" value="1"/>
</dbReference>
<dbReference type="Pfam" id="PF00139">
    <property type="entry name" value="Lectin_legB"/>
    <property type="match status" value="1"/>
</dbReference>
<evidence type="ECO:0000256" key="20">
    <source>
        <dbReference type="SAM" id="SignalP"/>
    </source>
</evidence>
<evidence type="ECO:0000256" key="13">
    <source>
        <dbReference type="ARBA" id="ARBA00022840"/>
    </source>
</evidence>
<dbReference type="PROSITE" id="PS00107">
    <property type="entry name" value="PROTEIN_KINASE_ATP"/>
    <property type="match status" value="1"/>
</dbReference>
<keyword evidence="13 18" id="KW-0067">ATP-binding</keyword>
<keyword evidence="10" id="KW-0430">Lectin</keyword>
<evidence type="ECO:0000256" key="4">
    <source>
        <dbReference type="ARBA" id="ARBA00012513"/>
    </source>
</evidence>
<dbReference type="InterPro" id="IPR011009">
    <property type="entry name" value="Kinase-like_dom_sf"/>
</dbReference>
<keyword evidence="14 19" id="KW-1133">Transmembrane helix</keyword>
<dbReference type="InterPro" id="IPR050528">
    <property type="entry name" value="L-type_Lectin-RKs"/>
</dbReference>
<evidence type="ECO:0000256" key="16">
    <source>
        <dbReference type="ARBA" id="ARBA00023170"/>
    </source>
</evidence>
<keyword evidence="7" id="KW-0808">Transferase</keyword>
<evidence type="ECO:0000256" key="6">
    <source>
        <dbReference type="ARBA" id="ARBA00022527"/>
    </source>
</evidence>
<feature type="domain" description="Protein kinase" evidence="21">
    <location>
        <begin position="387"/>
        <end position="669"/>
    </location>
</feature>
<evidence type="ECO:0000256" key="9">
    <source>
        <dbReference type="ARBA" id="ARBA00022729"/>
    </source>
</evidence>
<evidence type="ECO:0000256" key="12">
    <source>
        <dbReference type="ARBA" id="ARBA00022777"/>
    </source>
</evidence>
<reference evidence="22" key="1">
    <citation type="journal article" date="2020" name="Nat. Genet.">
        <title>Genomic diversifications of five Gossypium allopolyploid species and their impact on cotton improvement.</title>
        <authorList>
            <person name="Chen Z.J."/>
            <person name="Sreedasyam A."/>
            <person name="Ando A."/>
            <person name="Song Q."/>
            <person name="De Santiago L.M."/>
            <person name="Hulse-Kemp A.M."/>
            <person name="Ding M."/>
            <person name="Ye W."/>
            <person name="Kirkbride R.C."/>
            <person name="Jenkins J."/>
            <person name="Plott C."/>
            <person name="Lovell J."/>
            <person name="Lin Y.M."/>
            <person name="Vaughn R."/>
            <person name="Liu B."/>
            <person name="Simpson S."/>
            <person name="Scheffler B.E."/>
            <person name="Wen L."/>
            <person name="Saski C.A."/>
            <person name="Grover C.E."/>
            <person name="Hu G."/>
            <person name="Conover J.L."/>
            <person name="Carlson J.W."/>
            <person name="Shu S."/>
            <person name="Boston L.B."/>
            <person name="Williams M."/>
            <person name="Peterson D.G."/>
            <person name="McGee K."/>
            <person name="Jones D.C."/>
            <person name="Wendel J.F."/>
            <person name="Stelly D.M."/>
            <person name="Grimwood J."/>
            <person name="Schmutz J."/>
        </authorList>
    </citation>
    <scope>NUCLEOTIDE SEQUENCE [LARGE SCALE GENOMIC DNA]</scope>
    <source>
        <strain evidence="22">cv. TM-1</strain>
    </source>
</reference>
<dbReference type="PROSITE" id="PS00308">
    <property type="entry name" value="LECTIN_LEGUME_ALPHA"/>
    <property type="match status" value="1"/>
</dbReference>
<comment type="subcellular location">
    <subcellularLocation>
        <location evidence="1">Cell membrane</location>
        <topology evidence="1">Single-pass type I membrane protein</topology>
    </subcellularLocation>
</comment>
<feature type="transmembrane region" description="Helical" evidence="19">
    <location>
        <begin position="322"/>
        <end position="347"/>
    </location>
</feature>
<dbReference type="PROSITE" id="PS00108">
    <property type="entry name" value="PROTEIN_KINASE_ST"/>
    <property type="match status" value="1"/>
</dbReference>
<evidence type="ECO:0000256" key="17">
    <source>
        <dbReference type="ARBA" id="ARBA00023180"/>
    </source>
</evidence>
<evidence type="ECO:0000256" key="7">
    <source>
        <dbReference type="ARBA" id="ARBA00022679"/>
    </source>
</evidence>
<dbReference type="InterPro" id="IPR008271">
    <property type="entry name" value="Ser/Thr_kinase_AS"/>
</dbReference>
<keyword evidence="17" id="KW-0325">Glycoprotein</keyword>
<comment type="similarity">
    <text evidence="3">In the C-terminal section; belongs to the protein kinase superfamily. Ser/Thr protein kinase family.</text>
</comment>
<evidence type="ECO:0000256" key="1">
    <source>
        <dbReference type="ARBA" id="ARBA00004251"/>
    </source>
</evidence>
<keyword evidence="12 23" id="KW-0418">Kinase</keyword>
<evidence type="ECO:0000313" key="23">
    <source>
        <dbReference type="RefSeq" id="XP_040947379.1"/>
    </source>
</evidence>
<evidence type="ECO:0000256" key="18">
    <source>
        <dbReference type="PROSITE-ProRule" id="PRU10141"/>
    </source>
</evidence>
<dbReference type="InterPro" id="IPR001220">
    <property type="entry name" value="Legume_lectin_dom"/>
</dbReference>
<keyword evidence="6" id="KW-0723">Serine/threonine-protein kinase</keyword>
<evidence type="ECO:0000259" key="21">
    <source>
        <dbReference type="PROSITE" id="PS50011"/>
    </source>
</evidence>
<dbReference type="CDD" id="cd06899">
    <property type="entry name" value="lectin_legume_LecRK_Arcelin_ConA"/>
    <property type="match status" value="1"/>
</dbReference>
<dbReference type="EC" id="2.7.11.1" evidence="4"/>
<dbReference type="SUPFAM" id="SSF49899">
    <property type="entry name" value="Concanavalin A-like lectins/glucanases"/>
    <property type="match status" value="1"/>
</dbReference>
<evidence type="ECO:0000256" key="8">
    <source>
        <dbReference type="ARBA" id="ARBA00022692"/>
    </source>
</evidence>
<keyword evidence="15 19" id="KW-0472">Membrane</keyword>
<dbReference type="PROSITE" id="PS50011">
    <property type="entry name" value="PROTEIN_KINASE_DOM"/>
    <property type="match status" value="1"/>
</dbReference>
<evidence type="ECO:0000256" key="10">
    <source>
        <dbReference type="ARBA" id="ARBA00022734"/>
    </source>
</evidence>
<dbReference type="Gene3D" id="1.10.510.10">
    <property type="entry name" value="Transferase(Phosphotransferase) domain 1"/>
    <property type="match status" value="1"/>
</dbReference>
<evidence type="ECO:0000256" key="11">
    <source>
        <dbReference type="ARBA" id="ARBA00022741"/>
    </source>
</evidence>
<dbReference type="InterPro" id="IPR017441">
    <property type="entry name" value="Protein_kinase_ATP_BS"/>
</dbReference>
<feature type="chain" id="PRO_5045273279" description="non-specific serine/threonine protein kinase" evidence="20">
    <location>
        <begin position="37"/>
        <end position="825"/>
    </location>
</feature>
<dbReference type="GeneID" id="107898058"/>
<dbReference type="PROSITE" id="PS00307">
    <property type="entry name" value="LECTIN_LEGUME_BETA"/>
    <property type="match status" value="1"/>
</dbReference>
<gene>
    <name evidence="23" type="primary">LOC107898058</name>
</gene>
<evidence type="ECO:0000256" key="15">
    <source>
        <dbReference type="ARBA" id="ARBA00023136"/>
    </source>
</evidence>
<dbReference type="Pfam" id="PF00069">
    <property type="entry name" value="Pkinase"/>
    <property type="match status" value="1"/>
</dbReference>
<comment type="similarity">
    <text evidence="2">In the N-terminal section; belongs to the leguminous lectin family.</text>
</comment>
<dbReference type="InterPro" id="IPR000719">
    <property type="entry name" value="Prot_kinase_dom"/>
</dbReference>
<keyword evidence="5" id="KW-1003">Cell membrane</keyword>
<evidence type="ECO:0000256" key="14">
    <source>
        <dbReference type="ARBA" id="ARBA00022989"/>
    </source>
</evidence>
<accession>A0ABM2ZXL3</accession>
<keyword evidence="11 18" id="KW-0547">Nucleotide-binding</keyword>
<sequence length="825" mass="92241">MKKAQNAENLYVKSPKPTFLCILLFILVVRLPKAASMDENDNINFTFPDFNSNPHRMVYEADAYASGSAILLTANKTDQGLNGSVGRATYYKPMRLWNNSSGDLLLADFTTQISFAVDSFHSSSYGSGFAFFLAPNGSKIPTHSEGACFGLQACYPSLSYDGNSKFVAVEFDTHRSDWDPPGMSEHVGIDINSVKTSYPAVAWWWSDIENGGKVNAFITFNSSTKNLSVTIVDADDFTRVNSSSLSATLDLSQYLPEWVTFGFSGATGFNRSTELHTIYSWNFSSTLQVSMNTAIYSPTAAPVATTSTSNSPVEPRRKKRTWPWIVLAMFGAISTLVPVLGLIWFFYRRRKYSRKEDGTMVVNVEMEMVTAPRKFSYKELRFATNNFADEGLLGEGGFGKVYLGFLRDINCSIAVKRITPNSQQGVKEYLSEVTTIARLRHRNLVKLIGWCHDNKEFLIVYDFLPNKSLDFHLRREPCLLTWDKRYKIAMGLASALFYLQEECDQCVLHRDMKSSNVLLDLSFNAKLGDFGLARLVDHGQESQTTSVMLGTDGYIAAECLVTYKATKESDIYSFGIVALEIASGKKAIAVIERHGKRFKTKLVEWVWELYGKESLLDAADPQLYGNYEIEQMERLLLVGLACAHPNYFDRPSIPQVIDILSFKAPVPMLPQEMPVPTYIAALQDNIVTSSASNSFHTATILNPHFEMMKAEDAENLYLKSQNPAFRSILSILVMGLLVAASSMDGHNINFNFTGFTPNMPDIVYEADPYASNNAISPLNFLSPLIPCIITDEVGQHAANTRLQEDQAMQELLMQAYFVHFVNFSS</sequence>
<protein>
    <recommendedName>
        <fullName evidence="4">non-specific serine/threonine protein kinase</fullName>
        <ecNumber evidence="4">2.7.11.1</ecNumber>
    </recommendedName>
</protein>
<feature type="signal peptide" evidence="20">
    <location>
        <begin position="1"/>
        <end position="36"/>
    </location>
</feature>
<dbReference type="RefSeq" id="XP_040947379.1">
    <property type="nucleotide sequence ID" value="XM_041091445.1"/>
</dbReference>
<keyword evidence="9 20" id="KW-0732">Signal</keyword>
<proteinExistence type="inferred from homology"/>
<dbReference type="InterPro" id="IPR000985">
    <property type="entry name" value="Lectin_LegA_CS"/>
</dbReference>
<dbReference type="Gene3D" id="3.30.200.20">
    <property type="entry name" value="Phosphorylase Kinase, domain 1"/>
    <property type="match status" value="1"/>
</dbReference>
<evidence type="ECO:0000313" key="22">
    <source>
        <dbReference type="Proteomes" id="UP000818029"/>
    </source>
</evidence>
<dbReference type="InterPro" id="IPR019825">
    <property type="entry name" value="Lectin_legB_Mn/Ca_BS"/>
</dbReference>
<feature type="binding site" evidence="18">
    <location>
        <position position="416"/>
    </location>
    <ligand>
        <name>ATP</name>
        <dbReference type="ChEBI" id="CHEBI:30616"/>
    </ligand>
</feature>
<dbReference type="PANTHER" id="PTHR27007">
    <property type="match status" value="1"/>
</dbReference>
<reference evidence="23" key="2">
    <citation type="submission" date="2025-08" db="UniProtKB">
        <authorList>
            <consortium name="RefSeq"/>
        </authorList>
    </citation>
    <scope>IDENTIFICATION</scope>
</reference>
<keyword evidence="22" id="KW-1185">Reference proteome</keyword>
<dbReference type="Gene3D" id="2.60.120.200">
    <property type="match status" value="1"/>
</dbReference>
<evidence type="ECO:0000256" key="5">
    <source>
        <dbReference type="ARBA" id="ARBA00022475"/>
    </source>
</evidence>
<keyword evidence="16 23" id="KW-0675">Receptor</keyword>
<dbReference type="SMART" id="SM00220">
    <property type="entry name" value="S_TKc"/>
    <property type="match status" value="1"/>
</dbReference>
<dbReference type="GO" id="GO:0016301">
    <property type="term" value="F:kinase activity"/>
    <property type="evidence" value="ECO:0007669"/>
    <property type="project" value="UniProtKB-KW"/>
</dbReference>
<organism evidence="22 23">
    <name type="scientific">Gossypium hirsutum</name>
    <name type="common">Upland cotton</name>
    <name type="synonym">Gossypium mexicanum</name>
    <dbReference type="NCBI Taxonomy" id="3635"/>
    <lineage>
        <taxon>Eukaryota</taxon>
        <taxon>Viridiplantae</taxon>
        <taxon>Streptophyta</taxon>
        <taxon>Embryophyta</taxon>
        <taxon>Tracheophyta</taxon>
        <taxon>Spermatophyta</taxon>
        <taxon>Magnoliopsida</taxon>
        <taxon>eudicotyledons</taxon>
        <taxon>Gunneridae</taxon>
        <taxon>Pentapetalae</taxon>
        <taxon>rosids</taxon>
        <taxon>malvids</taxon>
        <taxon>Malvales</taxon>
        <taxon>Malvaceae</taxon>
        <taxon>Malvoideae</taxon>
        <taxon>Gossypium</taxon>
    </lineage>
</organism>
<evidence type="ECO:0000256" key="2">
    <source>
        <dbReference type="ARBA" id="ARBA00008536"/>
    </source>
</evidence>
<dbReference type="InterPro" id="IPR013320">
    <property type="entry name" value="ConA-like_dom_sf"/>
</dbReference>